<accession>A0A1G6RT47</accession>
<dbReference type="Proteomes" id="UP000198546">
    <property type="component" value="Chromosome i"/>
</dbReference>
<sequence length="626" mass="66354">MPFRSVRDVIETSFAEPEPRVALLSSELSRLGAAELSDLVAAHTVAVRRAEATVLVAACVWADLHPGVDRDAARMSRAQRSAAERYGSELAPVGRRGRADELVDDVLLPTGGEGTPEVSCFALAEFAVLRQVSIAAGHALVADALDLRHRLPRLYEAAGEGLITVAMARRAARATRHLPPALAEEVDGWLAESVRGIGWGRFCTLLEAAVIEVDPQRAADRAAAAAAAQDVWSRRDEDGLATLVARVEAGDAAVVLDMVNRIADVLEQRTGERLTAGQRRAKALRVLASPLQALALLMAHSGDADDALEPHDARDAHDADGARGSHDVDGVGDPHDVDGAGDPYDANGARDPHDAHGARDTHTARGAEDALSPLEDDPTRPAGATAERPVPVPVPLAGPGPGPGSGPHRSDHEAGALERDLAVLRRALTSSGTTVDAWITRAWDVGAPRATLVFHLADRPAVVRPEHDGGPITLEQLTDHLSWSGARVTVQPVVDPAHLAPVDGYEIGHRLRRAVRTRHPASVFPWSPAVSSRMDLDHTVPYVPGRPGQTGVDTLGPLGRREHRVKTFGAFSVRQPLPGVFLWRTPTGHRYLVTNQGTTHLGRDGPSVSSAGVTGRVLDGVVGDDP</sequence>
<feature type="region of interest" description="Disordered" evidence="1">
    <location>
        <begin position="306"/>
        <end position="413"/>
    </location>
</feature>
<feature type="compositionally biased region" description="Basic and acidic residues" evidence="1">
    <location>
        <begin position="308"/>
        <end position="338"/>
    </location>
</feature>
<reference evidence="2 3" key="1">
    <citation type="submission" date="2016-10" db="EMBL/GenBank/DDBJ databases">
        <authorList>
            <person name="de Groot N.N."/>
        </authorList>
    </citation>
    <scope>NUCLEOTIDE SEQUENCE [LARGE SCALE GENOMIC DNA]</scope>
    <source>
        <strain evidence="2 3">MON 2.2</strain>
    </source>
</reference>
<evidence type="ECO:0008006" key="4">
    <source>
        <dbReference type="Google" id="ProtNLM"/>
    </source>
</evidence>
<name>A0A1G6RT47_9ACTN</name>
<keyword evidence="3" id="KW-1185">Reference proteome</keyword>
<organism evidence="2 3">
    <name type="scientific">Auraticoccus monumenti</name>
    <dbReference type="NCBI Taxonomy" id="675864"/>
    <lineage>
        <taxon>Bacteria</taxon>
        <taxon>Bacillati</taxon>
        <taxon>Actinomycetota</taxon>
        <taxon>Actinomycetes</taxon>
        <taxon>Propionibacteriales</taxon>
        <taxon>Propionibacteriaceae</taxon>
        <taxon>Auraticoccus</taxon>
    </lineage>
</organism>
<feature type="compositionally biased region" description="Basic and acidic residues" evidence="1">
    <location>
        <begin position="348"/>
        <end position="368"/>
    </location>
</feature>
<dbReference type="STRING" id="675864.SAMN04489747_0112"/>
<dbReference type="EMBL" id="LT629688">
    <property type="protein sequence ID" value="SDD07802.1"/>
    <property type="molecule type" value="Genomic_DNA"/>
</dbReference>
<evidence type="ECO:0000313" key="2">
    <source>
        <dbReference type="EMBL" id="SDD07802.1"/>
    </source>
</evidence>
<evidence type="ECO:0000313" key="3">
    <source>
        <dbReference type="Proteomes" id="UP000198546"/>
    </source>
</evidence>
<proteinExistence type="predicted"/>
<gene>
    <name evidence="2" type="ORF">SAMN04489747_0112</name>
</gene>
<dbReference type="AlphaFoldDB" id="A0A1G6RT47"/>
<protein>
    <recommendedName>
        <fullName evidence="4">DUF222 domain-containing protein</fullName>
    </recommendedName>
</protein>
<feature type="compositionally biased region" description="Pro residues" evidence="1">
    <location>
        <begin position="390"/>
        <end position="404"/>
    </location>
</feature>
<evidence type="ECO:0000256" key="1">
    <source>
        <dbReference type="SAM" id="MobiDB-lite"/>
    </source>
</evidence>